<evidence type="ECO:0000313" key="2">
    <source>
        <dbReference type="EMBL" id="OWT58138.1"/>
    </source>
</evidence>
<dbReference type="Pfam" id="PF03401">
    <property type="entry name" value="TctC"/>
    <property type="match status" value="1"/>
</dbReference>
<reference evidence="3" key="1">
    <citation type="submission" date="2017-06" db="EMBL/GenBank/DDBJ databases">
        <title>Herbaspirillum phytohormonus sp. nov., isolated from the root nodule of Robinia pseudoacacia in lead-zinc mine.</title>
        <authorList>
            <person name="Fan M."/>
            <person name="Lin Y."/>
        </authorList>
    </citation>
    <scope>NUCLEOTIDE SEQUENCE [LARGE SCALE GENOMIC DNA]</scope>
    <source>
        <strain evidence="3">SC-089</strain>
    </source>
</reference>
<keyword evidence="3" id="KW-1185">Reference proteome</keyword>
<proteinExistence type="inferred from homology"/>
<dbReference type="RefSeq" id="WP_088604049.1">
    <property type="nucleotide sequence ID" value="NZ_NJIH01000008.1"/>
</dbReference>
<dbReference type="PIRSF" id="PIRSF017082">
    <property type="entry name" value="YflP"/>
    <property type="match status" value="1"/>
</dbReference>
<accession>A0A225MA70</accession>
<dbReference type="Gene3D" id="3.40.190.150">
    <property type="entry name" value="Bordetella uptake gene, domain 1"/>
    <property type="match status" value="1"/>
</dbReference>
<dbReference type="PANTHER" id="PTHR42928">
    <property type="entry name" value="TRICARBOXYLATE-BINDING PROTEIN"/>
    <property type="match status" value="1"/>
</dbReference>
<dbReference type="AlphaFoldDB" id="A0A225MA70"/>
<evidence type="ECO:0000256" key="1">
    <source>
        <dbReference type="ARBA" id="ARBA00006987"/>
    </source>
</evidence>
<dbReference type="CDD" id="cd13578">
    <property type="entry name" value="PBP2_Bug27"/>
    <property type="match status" value="1"/>
</dbReference>
<dbReference type="SUPFAM" id="SSF53850">
    <property type="entry name" value="Periplasmic binding protein-like II"/>
    <property type="match status" value="1"/>
</dbReference>
<organism evidence="2 3">
    <name type="scientific">Candidimonas nitroreducens</name>
    <dbReference type="NCBI Taxonomy" id="683354"/>
    <lineage>
        <taxon>Bacteria</taxon>
        <taxon>Pseudomonadati</taxon>
        <taxon>Pseudomonadota</taxon>
        <taxon>Betaproteobacteria</taxon>
        <taxon>Burkholderiales</taxon>
        <taxon>Alcaligenaceae</taxon>
        <taxon>Candidimonas</taxon>
    </lineage>
</organism>
<dbReference type="Gene3D" id="3.40.190.10">
    <property type="entry name" value="Periplasmic binding protein-like II"/>
    <property type="match status" value="1"/>
</dbReference>
<dbReference type="OrthoDB" id="8153547at2"/>
<dbReference type="InterPro" id="IPR005064">
    <property type="entry name" value="BUG"/>
</dbReference>
<dbReference type="EMBL" id="NJIH01000008">
    <property type="protein sequence ID" value="OWT58138.1"/>
    <property type="molecule type" value="Genomic_DNA"/>
</dbReference>
<dbReference type="Proteomes" id="UP000214603">
    <property type="component" value="Unassembled WGS sequence"/>
</dbReference>
<evidence type="ECO:0008006" key="4">
    <source>
        <dbReference type="Google" id="ProtNLM"/>
    </source>
</evidence>
<dbReference type="InterPro" id="IPR042100">
    <property type="entry name" value="Bug_dom1"/>
</dbReference>
<protein>
    <recommendedName>
        <fullName evidence="4">Tripartite tricarboxylate transporter substrate binding protein</fullName>
    </recommendedName>
</protein>
<comment type="similarity">
    <text evidence="1">Belongs to the UPF0065 (bug) family.</text>
</comment>
<name>A0A225MA70_9BURK</name>
<dbReference type="PANTHER" id="PTHR42928:SF5">
    <property type="entry name" value="BLR1237 PROTEIN"/>
    <property type="match status" value="1"/>
</dbReference>
<gene>
    <name evidence="2" type="ORF">CEY11_14055</name>
</gene>
<comment type="caution">
    <text evidence="2">The sequence shown here is derived from an EMBL/GenBank/DDBJ whole genome shotgun (WGS) entry which is preliminary data.</text>
</comment>
<sequence>MEFWRSIISSVRRVARRENNLMAAASCPPLHGGRGPCVGMKVAVAVFAACLTAMCASAAPAESVADYPSRPIRLISPFPPGGGVDTVARLLAPHLADILGQPIVVENKPGAEGAIGMAYAARAKPDGYTLILGNFGTFAVLPFLQKVPYDPIKDFVGVSQTTASATIMVASKKLKVKSVKELIDLAHKKPGKLNYATSSSSPMIVMELFKQMTHTNIVWIPYRGTAASLTALVAGEADVMFGSAMSTVPFVKQGRLVALGMAGSSRVPALPNVPTVAQAGVPGFDAESWNGVMAPAGTPDAIVSKLSKAIAQAMHEPDVLKAVLADGAEAHTSTPEKFTAFIHAECDRWSKVVETAHLNRNR</sequence>
<evidence type="ECO:0000313" key="3">
    <source>
        <dbReference type="Proteomes" id="UP000214603"/>
    </source>
</evidence>